<dbReference type="PANTHER" id="PTHR40705">
    <property type="entry name" value="TRNA(ILE2) 2-AGMATINYLCYTIDINE SYNTHETASE TIAS"/>
    <property type="match status" value="1"/>
</dbReference>
<dbReference type="NCBIfam" id="TIGR03280">
    <property type="entry name" value="methan_mark_11"/>
    <property type="match status" value="1"/>
</dbReference>
<dbReference type="RefSeq" id="WP_042686085.1">
    <property type="nucleotide sequence ID" value="NZ_DUIH01000017.1"/>
</dbReference>
<gene>
    <name evidence="2" type="ORF">HA299_05100</name>
</gene>
<name>A0A832RTK7_9EURY</name>
<protein>
    <submittedName>
        <fullName evidence="2">DUF1743 domain-containing protein</fullName>
    </submittedName>
</protein>
<dbReference type="PANTHER" id="PTHR40705:SF2">
    <property type="entry name" value="DUF1743 DOMAIN-CONTAINING PROTEIN"/>
    <property type="match status" value="1"/>
</dbReference>
<evidence type="ECO:0000259" key="1">
    <source>
        <dbReference type="Pfam" id="PF22641"/>
    </source>
</evidence>
<dbReference type="Pfam" id="PF22641">
    <property type="entry name" value="TiaS_TCKD"/>
    <property type="match status" value="1"/>
</dbReference>
<dbReference type="EMBL" id="DUIH01000017">
    <property type="protein sequence ID" value="HIH69970.1"/>
    <property type="molecule type" value="Genomic_DNA"/>
</dbReference>
<dbReference type="InterPro" id="IPR053870">
    <property type="entry name" value="TiaS-like_TCKD"/>
</dbReference>
<dbReference type="AlphaFoldDB" id="A0A832RTK7"/>
<dbReference type="Proteomes" id="UP000600363">
    <property type="component" value="Unassembled WGS sequence"/>
</dbReference>
<reference evidence="2" key="1">
    <citation type="journal article" date="2020" name="bioRxiv">
        <title>A rank-normalized archaeal taxonomy based on genome phylogeny resolves widespread incomplete and uneven classifications.</title>
        <authorList>
            <person name="Rinke C."/>
            <person name="Chuvochina M."/>
            <person name="Mussig A.J."/>
            <person name="Chaumeil P.-A."/>
            <person name="Waite D.W."/>
            <person name="Whitman W.B."/>
            <person name="Parks D.H."/>
            <person name="Hugenholtz P."/>
        </authorList>
    </citation>
    <scope>NUCLEOTIDE SEQUENCE</scope>
    <source>
        <strain evidence="2">UBA12518</strain>
    </source>
</reference>
<organism evidence="2 3">
    <name type="scientific">Methermicoccus shengliensis</name>
    <dbReference type="NCBI Taxonomy" id="660064"/>
    <lineage>
        <taxon>Archaea</taxon>
        <taxon>Methanobacteriati</taxon>
        <taxon>Methanobacteriota</taxon>
        <taxon>Stenosarchaea group</taxon>
        <taxon>Methanomicrobia</taxon>
        <taxon>Methanosarcinales</taxon>
        <taxon>Methermicoccaceae</taxon>
        <taxon>Methermicoccus</taxon>
    </lineage>
</organism>
<sequence>MDDVYTVPYRAIHAVVSEEGDRVELVEFPQCSGGAFWALHHYSQRSNVISSKVYGDSVRYLLEVGECDEPLEGSYRAAGIERVELKEHEVEITYVGLGGGGIGATVCRALADGVRRYQLSPSGGSRLARGTIVLPARRRVLIGVDDTDTKEKGATWTLVHNIAKHVCSKEVAYLSHTIVQLFPVPEKTQNCTATVVELGCTEDAIQHAISSFERLLMRHSLSEEVGMAVWVGFGCDFLRKYSERARSHRVSWDEALQTAHEHGVLAPIEGRGLIGALAALPCFADEKACIPLIGKF</sequence>
<dbReference type="InterPro" id="IPR017674">
    <property type="entry name" value="Methan_mark_11"/>
</dbReference>
<proteinExistence type="predicted"/>
<feature type="domain" description="TiaS-like TCKD" evidence="1">
    <location>
        <begin position="142"/>
        <end position="199"/>
    </location>
</feature>
<accession>A0A832RTK7</accession>
<evidence type="ECO:0000313" key="2">
    <source>
        <dbReference type="EMBL" id="HIH69970.1"/>
    </source>
</evidence>
<evidence type="ECO:0000313" key="3">
    <source>
        <dbReference type="Proteomes" id="UP000600363"/>
    </source>
</evidence>
<comment type="caution">
    <text evidence="2">The sequence shown here is derived from an EMBL/GenBank/DDBJ whole genome shotgun (WGS) entry which is preliminary data.</text>
</comment>
<dbReference type="Gene3D" id="3.30.70.2200">
    <property type="match status" value="1"/>
</dbReference>